<feature type="region of interest" description="Disordered" evidence="1">
    <location>
        <begin position="1"/>
        <end position="25"/>
    </location>
</feature>
<dbReference type="STRING" id="1268635.Loa_01320"/>
<keyword evidence="3" id="KW-1185">Reference proteome</keyword>
<sequence length="102" mass="12278">MKSYTTSETSHQYTPQREGGLWRRIRTTTSSTFKPMLTTSIPSTRDYQYTLLLREADKSYPQELRFGTQGQRHQDKPRVSPLFKEWLRQKNDKKLRMFILIY</sequence>
<proteinExistence type="predicted"/>
<gene>
    <name evidence="2" type="ORF">Loa_01320</name>
</gene>
<dbReference type="AlphaFoldDB" id="W0B8L8"/>
<feature type="compositionally biased region" description="Polar residues" evidence="1">
    <location>
        <begin position="1"/>
        <end position="15"/>
    </location>
</feature>
<dbReference type="Proteomes" id="UP000018838">
    <property type="component" value="Chromosome"/>
</dbReference>
<evidence type="ECO:0000313" key="2">
    <source>
        <dbReference type="EMBL" id="AHE66873.1"/>
    </source>
</evidence>
<accession>W0B8L8</accession>
<dbReference type="EMBL" id="CP004006">
    <property type="protein sequence ID" value="AHE66873.1"/>
    <property type="molecule type" value="Genomic_DNA"/>
</dbReference>
<dbReference type="KEGG" id="lok:Loa_01320"/>
<organism evidence="2 3">
    <name type="scientific">Legionella oakridgensis ATCC 33761 = DSM 21215</name>
    <dbReference type="NCBI Taxonomy" id="1268635"/>
    <lineage>
        <taxon>Bacteria</taxon>
        <taxon>Pseudomonadati</taxon>
        <taxon>Pseudomonadota</taxon>
        <taxon>Gammaproteobacteria</taxon>
        <taxon>Legionellales</taxon>
        <taxon>Legionellaceae</taxon>
        <taxon>Legionella</taxon>
    </lineage>
</organism>
<evidence type="ECO:0000313" key="3">
    <source>
        <dbReference type="Proteomes" id="UP000018838"/>
    </source>
</evidence>
<protein>
    <submittedName>
        <fullName evidence="2">Uncharacterized protein</fullName>
    </submittedName>
</protein>
<reference evidence="2 3" key="1">
    <citation type="journal article" date="2013" name="Int. J. Med. Microbiol.">
        <title>Legionella oakridgensis ATCC 33761 genome sequence and phenotypic characterization reveals its replication capacity in amoebae.</title>
        <authorList>
            <person name="Brzuszkiewicz E."/>
            <person name="Schulz T."/>
            <person name="Rydzewski K."/>
            <person name="Daniel R."/>
            <person name="Gillmaier N."/>
            <person name="Dittmann C."/>
            <person name="Holland G."/>
            <person name="Schunder E."/>
            <person name="Lautner M."/>
            <person name="Eisenreich W."/>
            <person name="Luck C."/>
            <person name="Heuner K."/>
        </authorList>
    </citation>
    <scope>NUCLEOTIDE SEQUENCE [LARGE SCALE GENOMIC DNA]</scope>
    <source>
        <strain>OR-10</strain>
        <strain evidence="3">ATCC 33761</strain>
    </source>
</reference>
<name>W0B8L8_9GAMM</name>
<evidence type="ECO:0000256" key="1">
    <source>
        <dbReference type="SAM" id="MobiDB-lite"/>
    </source>
</evidence>
<dbReference type="eggNOG" id="ENOG502ZAS8">
    <property type="taxonomic scope" value="Bacteria"/>
</dbReference>
<dbReference type="RefSeq" id="WP_025385543.1">
    <property type="nucleotide sequence ID" value="NZ_CP004006.1"/>
</dbReference>
<dbReference type="PATRIC" id="fig|1268635.3.peg.1329"/>
<dbReference type="HOGENOM" id="CLU_2273845_0_0_6"/>